<sequence length="2155" mass="229257">MLRESGYHLMTSCDADNGLLPLTAAQRGVFFAQRLDPGNAAYNTVVVMEIRGPVDGGLLSRAVRRAEGESGSFDVELVERPDGLYQRPVAPGCSAWHEIDFSGGPDPAAAARAWLDRDRATTADLLTGVLSAQALLRLGTDHYLWYQRSHHILSDGFGSVLHTRRIAEVYEALAAGTEPAGEPLGRLEALLEDEAAYRASDDYTVDRAYWNGRFTDRAETASLAPGTPTSAAGLAITATTELPESETRALHAAGREARTPWSVALLAAVAAYLHGMTGAEDLTIGVPVTARLGAQSRNVPGMVSNTLPLRLHVDPAAGRTGLLRQVAARLGELLTHQRYPYDELRRDLRLLGTNEQLFGTVVNIMPSGVETAFAGHDAVMTTLAGGPVSDLSITCHPGPGGRGLRIDFEASPDRYSAAELAAHQRRFTGFLTRFLAAPAGLPLARTDILTADERRTVLAAGRTPELAGPVAARTWPEMFEEQVRRTPHRPAVVSPAGSVDYAALNARANRLARALVERGAAPERLVAVALPRGPAALTAVIAVMKSGAAYLPVDLAYPRARITAMLDDTAPLLLLTTRAADDATLAPAVPRLYLDDADSPAGSPFPELPGTDLDDRERRTPLLPAHPAYVIYTSGSTGRPKGVVVPHTGLAALVEFQRHLLPLTPDTRVLQFASPSFDASVWELCTALLTGAAAVVAPAERLTPGAQLAGLVAELGVTCLLLAPSALAAMPPGGLPEGVSLVVGAEACSPDLVERWSAERHMVNAYGPTESTVIALQTGPLSGRIVPPLGTTTPGTRVRLLDTALRPVPPDVAGEVYLSGDGLARGYLGRPGVTAERFVADPFGAPGSRMYRTGDVARWTADGGLMLLGRADRQVKVRGFRIELGEVESVLAQAPGCGTAAVTVREDRPGVRQLVAYVVPAADATAADLPDAAGLRRFAARRLPEHMVPAAVVFLPGLPLTPSGKLDHRALPAPEYTGSGRGGAPRDERESLLCALFGELLGASDVGVHDSFFDLGGDSITALRLASRATEAGIPLTPQAVFTHKTVSEMCAHAGELPPAPEAGRAADDATELVSLSGDERARLDAAWAGAGGLEDVLPLAPLQEGMLFHALLGDGDSDGSSSGADVYTVQKVFGLEGPLSAGALREACRALVRRHSALRAAFVQNDAGEPLQLVVRDVEVPVHEHDLRDLAPGERDPRLAELLAQDKRTRFDMTAPPLLRFSLIRLEEERRLLVISAHHILFDGWSLPLLLRDLLALRHGGAGLPEPVPFRSYLAWIAGRDRAEAERVWREALADLDGPTLVAPAGPEADGALPRLLVTELPEELTSRLGRAARARGITLNTVVQGAWALLLNTLTGRTDVVFGSTVSGRPPRLPGVDEIVGMAMNTVPVRVRVAPGEPLAGLLARIQDEQVALAGHHHLSLPALHRLTGQAELFDTSVVFGNAPIDRAEIGRRAKDLHITVEEADPTGGTHYPVSLSAVPGERLRLELTYRGVLFTGEEAECFVSLLRLTLETFAADPDRPVGRIPLLTEAERRSRVHRGGGDAPRGHAPATLPALFAEQVRRSPDAEAVVCDGRRIGYAELDARAARLASVLAAKGARPGQIVAVSLRRSVDLFVALLATHQAGAAYLPLDPEYPQERTARMLDEARPVLLVDEEFLASAETADAADAADDTAGPAPELLPGHPAYVVYTSGSTGRPKGIVVTHEGITNYLAGMQERHPLAAGDRVLQRTSLSFDPSVWEIFWPLLHGATVVVARPDGAEAPGYLPGLIRAERVTVAQFVPSTLEVFLREPDADRCDTLKTVFVGGEQLTQDLADRFHAAVGAELHNQYGPTEVSVYTTTGRARPGADSLAVPVGTPLAGLRVYVLDGFLRPVPTGVVGEIYIAGAGVARGYLGRPGLTAERFTADPFTAPGGRMYRTGDLGRRRPDGTVEYHGRSDFQVKIRGHRIELGEIEAALATDPTVGQAVVTTTPTAAGAGSGRQITAYVTPAASHRPDPETLRRNLAHVLPDYMVPAAIITIDVFPLTPNGKVDRRALPAPEHTATRAYRAPGTDRERTLHAVFTEVLGRTDIGIDDNFFELGGDSIVSMQLAARAHRAGLTLTAKDVFVHKTIARLAQTARTTDPHTGTANTGPLVRIDAEELDELEAQWETSL</sequence>
<feature type="domain" description="Carrier" evidence="4">
    <location>
        <begin position="2051"/>
        <end position="2125"/>
    </location>
</feature>
<evidence type="ECO:0000313" key="5">
    <source>
        <dbReference type="EMBL" id="GGX62078.1"/>
    </source>
</evidence>
<reference evidence="6" key="1">
    <citation type="journal article" date="2019" name="Int. J. Syst. Evol. Microbiol.">
        <title>The Global Catalogue of Microorganisms (GCM) 10K type strain sequencing project: providing services to taxonomists for standard genome sequencing and annotation.</title>
        <authorList>
            <consortium name="The Broad Institute Genomics Platform"/>
            <consortium name="The Broad Institute Genome Sequencing Center for Infectious Disease"/>
            <person name="Wu L."/>
            <person name="Ma J."/>
        </authorList>
    </citation>
    <scope>NUCLEOTIDE SEQUENCE [LARGE SCALE GENOMIC DNA]</scope>
    <source>
        <strain evidence="6">JCM 4586</strain>
    </source>
</reference>
<dbReference type="Pfam" id="PF00501">
    <property type="entry name" value="AMP-binding"/>
    <property type="match status" value="2"/>
</dbReference>
<dbReference type="NCBIfam" id="TIGR01733">
    <property type="entry name" value="AA-adenyl-dom"/>
    <property type="match status" value="2"/>
</dbReference>
<dbReference type="Pfam" id="PF00668">
    <property type="entry name" value="Condensation"/>
    <property type="match status" value="2"/>
</dbReference>
<evidence type="ECO:0000313" key="6">
    <source>
        <dbReference type="Proteomes" id="UP000659223"/>
    </source>
</evidence>
<dbReference type="Gene3D" id="3.30.559.10">
    <property type="entry name" value="Chloramphenicol acetyltransferase-like domain"/>
    <property type="match status" value="2"/>
</dbReference>
<dbReference type="InterPro" id="IPR042099">
    <property type="entry name" value="ANL_N_sf"/>
</dbReference>
<dbReference type="InterPro" id="IPR010071">
    <property type="entry name" value="AA_adenyl_dom"/>
</dbReference>
<keyword evidence="6" id="KW-1185">Reference proteome</keyword>
<keyword evidence="2" id="KW-0596">Phosphopantetheine</keyword>
<dbReference type="InterPro" id="IPR020845">
    <property type="entry name" value="AMP-binding_CS"/>
</dbReference>
<dbReference type="Gene3D" id="3.30.559.30">
    <property type="entry name" value="Nonribosomal peptide synthetase, condensation domain"/>
    <property type="match status" value="2"/>
</dbReference>
<proteinExistence type="predicted"/>
<evidence type="ECO:0000256" key="2">
    <source>
        <dbReference type="ARBA" id="ARBA00022450"/>
    </source>
</evidence>
<dbReference type="InterPro" id="IPR001242">
    <property type="entry name" value="Condensation_dom"/>
</dbReference>
<dbReference type="InterPro" id="IPR045851">
    <property type="entry name" value="AMP-bd_C_sf"/>
</dbReference>
<accession>A0ABQ2Y5N8</accession>
<feature type="domain" description="Carrier" evidence="4">
    <location>
        <begin position="984"/>
        <end position="1058"/>
    </location>
</feature>
<dbReference type="SUPFAM" id="SSF56801">
    <property type="entry name" value="Acetyl-CoA synthetase-like"/>
    <property type="match status" value="2"/>
</dbReference>
<dbReference type="SUPFAM" id="SSF52777">
    <property type="entry name" value="CoA-dependent acyltransferases"/>
    <property type="match status" value="4"/>
</dbReference>
<dbReference type="Gene3D" id="1.10.1200.10">
    <property type="entry name" value="ACP-like"/>
    <property type="match status" value="2"/>
</dbReference>
<dbReference type="SMART" id="SM00823">
    <property type="entry name" value="PKS_PP"/>
    <property type="match status" value="2"/>
</dbReference>
<dbReference type="EMBL" id="BMUT01000001">
    <property type="protein sequence ID" value="GGX62078.1"/>
    <property type="molecule type" value="Genomic_DNA"/>
</dbReference>
<dbReference type="PANTHER" id="PTHR45527">
    <property type="entry name" value="NONRIBOSOMAL PEPTIDE SYNTHETASE"/>
    <property type="match status" value="1"/>
</dbReference>
<dbReference type="Gene3D" id="3.30.300.30">
    <property type="match status" value="2"/>
</dbReference>
<dbReference type="Proteomes" id="UP000659223">
    <property type="component" value="Unassembled WGS sequence"/>
</dbReference>
<dbReference type="CDD" id="cd17646">
    <property type="entry name" value="A_NRPS_AB3403-like"/>
    <property type="match status" value="1"/>
</dbReference>
<dbReference type="PROSITE" id="PS00012">
    <property type="entry name" value="PHOSPHOPANTETHEINE"/>
    <property type="match status" value="2"/>
</dbReference>
<evidence type="ECO:0000256" key="1">
    <source>
        <dbReference type="ARBA" id="ARBA00001957"/>
    </source>
</evidence>
<dbReference type="CDD" id="cd19543">
    <property type="entry name" value="DCL_NRPS"/>
    <property type="match status" value="1"/>
</dbReference>
<gene>
    <name evidence="5" type="ORF">GCM10010324_03490</name>
</gene>
<dbReference type="InterPro" id="IPR025110">
    <property type="entry name" value="AMP-bd_C"/>
</dbReference>
<dbReference type="InterPro" id="IPR020806">
    <property type="entry name" value="PKS_PP-bd"/>
</dbReference>
<dbReference type="InterPro" id="IPR023213">
    <property type="entry name" value="CAT-like_dom_sf"/>
</dbReference>
<dbReference type="SUPFAM" id="SSF47336">
    <property type="entry name" value="ACP-like"/>
    <property type="match status" value="2"/>
</dbReference>
<comment type="cofactor">
    <cofactor evidence="1">
        <name>pantetheine 4'-phosphate</name>
        <dbReference type="ChEBI" id="CHEBI:47942"/>
    </cofactor>
</comment>
<dbReference type="Gene3D" id="3.40.50.12780">
    <property type="entry name" value="N-terminal domain of ligase-like"/>
    <property type="match status" value="2"/>
</dbReference>
<dbReference type="PANTHER" id="PTHR45527:SF1">
    <property type="entry name" value="FATTY ACID SYNTHASE"/>
    <property type="match status" value="1"/>
</dbReference>
<comment type="caution">
    <text evidence="5">The sequence shown here is derived from an EMBL/GenBank/DDBJ whole genome shotgun (WGS) entry which is preliminary data.</text>
</comment>
<dbReference type="Pfam" id="PF13193">
    <property type="entry name" value="AMP-binding_C"/>
    <property type="match status" value="2"/>
</dbReference>
<dbReference type="InterPro" id="IPR006162">
    <property type="entry name" value="Ppantetheine_attach_site"/>
</dbReference>
<dbReference type="InterPro" id="IPR036736">
    <property type="entry name" value="ACP-like_sf"/>
</dbReference>
<keyword evidence="3" id="KW-0597">Phosphoprotein</keyword>
<evidence type="ECO:0000256" key="3">
    <source>
        <dbReference type="ARBA" id="ARBA00022553"/>
    </source>
</evidence>
<evidence type="ECO:0000259" key="4">
    <source>
        <dbReference type="PROSITE" id="PS50075"/>
    </source>
</evidence>
<organism evidence="5 6">
    <name type="scientific">Streptomyces hiroshimensis</name>
    <dbReference type="NCBI Taxonomy" id="66424"/>
    <lineage>
        <taxon>Bacteria</taxon>
        <taxon>Bacillati</taxon>
        <taxon>Actinomycetota</taxon>
        <taxon>Actinomycetes</taxon>
        <taxon>Kitasatosporales</taxon>
        <taxon>Streptomycetaceae</taxon>
        <taxon>Streptomyces</taxon>
    </lineage>
</organism>
<protein>
    <recommendedName>
        <fullName evidence="4">Carrier domain-containing protein</fullName>
    </recommendedName>
</protein>
<dbReference type="PROSITE" id="PS00455">
    <property type="entry name" value="AMP_BINDING"/>
    <property type="match status" value="2"/>
</dbReference>
<dbReference type="InterPro" id="IPR000873">
    <property type="entry name" value="AMP-dep_synth/lig_dom"/>
</dbReference>
<dbReference type="Pfam" id="PF00550">
    <property type="entry name" value="PP-binding"/>
    <property type="match status" value="2"/>
</dbReference>
<name>A0ABQ2Y5N8_9ACTN</name>
<dbReference type="InterPro" id="IPR009081">
    <property type="entry name" value="PP-bd_ACP"/>
</dbReference>
<dbReference type="PROSITE" id="PS50075">
    <property type="entry name" value="CARRIER"/>
    <property type="match status" value="2"/>
</dbReference>